<sequence>MKVLIVGAGGQGGACASILSRQKEIDEIILADLKEETAMKVAKNIGSDKIKTDHINATDPDDVARAAQGVDVVIDMVMPWMVQYVMKGALKAKANYINTAFDTPYWDEFLDGKGPEELTLSKEFKEAGLTALFGCGFAPGWTNVLARKFANRLDEVDSIKMRIGKATILPDEKPYDWVLRPWNPGWSPKQALIDCASSTYALEDGKYVEYPPFGGMEMCSFPAPVGELPVTHHSHEEIYSMPSTFKGVKDVDFKYYMMYQPAIFYAIGLCSQEEIEVGGVKVKPIDVVSSLVPPPANNIFAESEEALEYADKTAFIELIVEVSGKKDGKTVTYRANCPKMNAPGPELVKLYGTALVYVALPLAVGTLLLGSCDMEKGIIFADQLDPDMFIDRMMATGYPYKWKEIVI</sequence>
<reference evidence="4" key="1">
    <citation type="submission" date="2020-08" db="EMBL/GenBank/DDBJ databases">
        <title>Genome public.</title>
        <authorList>
            <person name="Liu C."/>
            <person name="Sun Q."/>
        </authorList>
    </citation>
    <scope>NUCLEOTIDE SEQUENCE</scope>
    <source>
        <strain evidence="4">NSJ-24</strain>
    </source>
</reference>
<evidence type="ECO:0000259" key="3">
    <source>
        <dbReference type="Pfam" id="PF16653"/>
    </source>
</evidence>
<keyword evidence="1" id="KW-0812">Transmembrane</keyword>
<evidence type="ECO:0000256" key="1">
    <source>
        <dbReference type="SAM" id="Phobius"/>
    </source>
</evidence>
<accession>A0A926E6X2</accession>
<evidence type="ECO:0000259" key="2">
    <source>
        <dbReference type="Pfam" id="PF03435"/>
    </source>
</evidence>
<dbReference type="InterPro" id="IPR032095">
    <property type="entry name" value="Sacchrp_dh-like_C"/>
</dbReference>
<dbReference type="Pfam" id="PF16653">
    <property type="entry name" value="Sacchrp_dh_C"/>
    <property type="match status" value="1"/>
</dbReference>
<organism evidence="4 5">
    <name type="scientific">Lentihominibacter hominis</name>
    <dbReference type="NCBI Taxonomy" id="2763645"/>
    <lineage>
        <taxon>Bacteria</taxon>
        <taxon>Bacillati</taxon>
        <taxon>Bacillota</taxon>
        <taxon>Clostridia</taxon>
        <taxon>Peptostreptococcales</taxon>
        <taxon>Anaerovoracaceae</taxon>
        <taxon>Lentihominibacter</taxon>
    </lineage>
</organism>
<dbReference type="Pfam" id="PF03435">
    <property type="entry name" value="Sacchrp_dh_NADP"/>
    <property type="match status" value="1"/>
</dbReference>
<dbReference type="SUPFAM" id="SSF51735">
    <property type="entry name" value="NAD(P)-binding Rossmann-fold domains"/>
    <property type="match status" value="1"/>
</dbReference>
<evidence type="ECO:0000313" key="5">
    <source>
        <dbReference type="Proteomes" id="UP000610862"/>
    </source>
</evidence>
<dbReference type="Gene3D" id="3.40.50.720">
    <property type="entry name" value="NAD(P)-binding Rossmann-like Domain"/>
    <property type="match status" value="1"/>
</dbReference>
<evidence type="ECO:0000313" key="4">
    <source>
        <dbReference type="EMBL" id="MBC8567518.1"/>
    </source>
</evidence>
<dbReference type="RefSeq" id="WP_187524877.1">
    <property type="nucleotide sequence ID" value="NZ_JACRTA010000001.1"/>
</dbReference>
<proteinExistence type="predicted"/>
<dbReference type="InterPro" id="IPR036291">
    <property type="entry name" value="NAD(P)-bd_dom_sf"/>
</dbReference>
<dbReference type="Gene3D" id="3.30.360.10">
    <property type="entry name" value="Dihydrodipicolinate Reductase, domain 2"/>
    <property type="match status" value="1"/>
</dbReference>
<dbReference type="EMBL" id="JACRTA010000001">
    <property type="protein sequence ID" value="MBC8567518.1"/>
    <property type="molecule type" value="Genomic_DNA"/>
</dbReference>
<dbReference type="Proteomes" id="UP000610862">
    <property type="component" value="Unassembled WGS sequence"/>
</dbReference>
<feature type="domain" description="Saccharopine dehydrogenase-like C-terminal" evidence="3">
    <location>
        <begin position="136"/>
        <end position="395"/>
    </location>
</feature>
<gene>
    <name evidence="4" type="ORF">H8692_01925</name>
</gene>
<dbReference type="PANTHER" id="PTHR43796:SF2">
    <property type="entry name" value="CARBOXYNORSPERMIDINE SYNTHASE"/>
    <property type="match status" value="1"/>
</dbReference>
<keyword evidence="5" id="KW-1185">Reference proteome</keyword>
<dbReference type="PANTHER" id="PTHR43796">
    <property type="entry name" value="CARBOXYNORSPERMIDINE SYNTHASE"/>
    <property type="match status" value="1"/>
</dbReference>
<feature type="domain" description="Saccharopine dehydrogenase NADP binding" evidence="2">
    <location>
        <begin position="3"/>
        <end position="132"/>
    </location>
</feature>
<dbReference type="AlphaFoldDB" id="A0A926E6X2"/>
<comment type="caution">
    <text evidence="4">The sequence shown here is derived from an EMBL/GenBank/DDBJ whole genome shotgun (WGS) entry which is preliminary data.</text>
</comment>
<name>A0A926E6X2_9FIRM</name>
<feature type="transmembrane region" description="Helical" evidence="1">
    <location>
        <begin position="350"/>
        <end position="370"/>
    </location>
</feature>
<dbReference type="InterPro" id="IPR005097">
    <property type="entry name" value="Sacchrp_dh_NADP-bd"/>
</dbReference>
<keyword evidence="1" id="KW-0472">Membrane</keyword>
<protein>
    <submittedName>
        <fullName evidence="4">Saccharopine dehydrogenase NADP-binding domain-containing protein</fullName>
    </submittedName>
</protein>
<keyword evidence="1" id="KW-1133">Transmembrane helix</keyword>